<dbReference type="AlphaFoldDB" id="A0A1Y2JE70"/>
<keyword evidence="1" id="KW-0805">Transcription regulation</keyword>
<gene>
    <name evidence="6" type="ORF">BSZ19_35295</name>
</gene>
<feature type="compositionally biased region" description="Basic and acidic residues" evidence="4">
    <location>
        <begin position="205"/>
        <end position="218"/>
    </location>
</feature>
<evidence type="ECO:0000313" key="7">
    <source>
        <dbReference type="Proteomes" id="UP000193335"/>
    </source>
</evidence>
<protein>
    <recommendedName>
        <fullName evidence="5">HTH araC/xylS-type domain-containing protein</fullName>
    </recommendedName>
</protein>
<accession>A0A1Y2JE70</accession>
<dbReference type="InterPro" id="IPR018062">
    <property type="entry name" value="HTH_AraC-typ_CS"/>
</dbReference>
<dbReference type="GO" id="GO:0043565">
    <property type="term" value="F:sequence-specific DNA binding"/>
    <property type="evidence" value="ECO:0007669"/>
    <property type="project" value="InterPro"/>
</dbReference>
<evidence type="ECO:0000259" key="5">
    <source>
        <dbReference type="PROSITE" id="PS01124"/>
    </source>
</evidence>
<dbReference type="PANTHER" id="PTHR46796:SF6">
    <property type="entry name" value="ARAC SUBFAMILY"/>
    <property type="match status" value="1"/>
</dbReference>
<evidence type="ECO:0000256" key="3">
    <source>
        <dbReference type="ARBA" id="ARBA00023163"/>
    </source>
</evidence>
<evidence type="ECO:0000256" key="4">
    <source>
        <dbReference type="SAM" id="MobiDB-lite"/>
    </source>
</evidence>
<organism evidence="6 7">
    <name type="scientific">Bradyrhizobium japonicum</name>
    <dbReference type="NCBI Taxonomy" id="375"/>
    <lineage>
        <taxon>Bacteria</taxon>
        <taxon>Pseudomonadati</taxon>
        <taxon>Pseudomonadota</taxon>
        <taxon>Alphaproteobacteria</taxon>
        <taxon>Hyphomicrobiales</taxon>
        <taxon>Nitrobacteraceae</taxon>
        <taxon>Bradyrhizobium</taxon>
    </lineage>
</organism>
<dbReference type="EMBL" id="NAFL01000276">
    <property type="protein sequence ID" value="OSJ26537.1"/>
    <property type="molecule type" value="Genomic_DNA"/>
</dbReference>
<comment type="caution">
    <text evidence="6">The sequence shown here is derived from an EMBL/GenBank/DDBJ whole genome shotgun (WGS) entry which is preliminary data.</text>
</comment>
<dbReference type="InterPro" id="IPR018060">
    <property type="entry name" value="HTH_AraC"/>
</dbReference>
<name>A0A1Y2JE70_BRAJP</name>
<dbReference type="Pfam" id="PF12833">
    <property type="entry name" value="HTH_18"/>
    <property type="match status" value="1"/>
</dbReference>
<dbReference type="GO" id="GO:0003700">
    <property type="term" value="F:DNA-binding transcription factor activity"/>
    <property type="evidence" value="ECO:0007669"/>
    <property type="project" value="InterPro"/>
</dbReference>
<dbReference type="Proteomes" id="UP000193335">
    <property type="component" value="Unassembled WGS sequence"/>
</dbReference>
<sequence>MVSARRSGSMKFAADHLAESHQTNATNPPAGAGLPLPCLARSLAKLLETARRELDSDREAAKASLVTASSILQSEIERSSGANGHRPGALANWQIARVRAFIEENLHSNIDTRDLSAVAQRSPAHFSRSFKQAFGEPPHAYVIKRRLERACHLMVTTSESLSEIALSVGLADHAHLSKLFQRAFGQSPSSWRRGHKTQGSISRAGAREERSIDVRADDWASTDETTGT</sequence>
<evidence type="ECO:0000256" key="1">
    <source>
        <dbReference type="ARBA" id="ARBA00023015"/>
    </source>
</evidence>
<feature type="region of interest" description="Disordered" evidence="4">
    <location>
        <begin position="187"/>
        <end position="228"/>
    </location>
</feature>
<reference evidence="6 7" key="1">
    <citation type="submission" date="2017-03" db="EMBL/GenBank/DDBJ databases">
        <title>Whole genome sequences of fourteen strains of Bradyrhizobium canariense and one strain of Bradyrhizobium japonicum isolated from Lupinus (Papilionoideae: Genisteae) species in Algeria.</title>
        <authorList>
            <person name="Crovadore J."/>
            <person name="Chekireb D."/>
            <person name="Brachmann A."/>
            <person name="Chablais R."/>
            <person name="Cochard B."/>
            <person name="Lefort F."/>
        </authorList>
    </citation>
    <scope>NUCLEOTIDE SEQUENCE [LARGE SCALE GENOMIC DNA]</scope>
    <source>
        <strain evidence="6 7">UBMA197</strain>
    </source>
</reference>
<dbReference type="SUPFAM" id="SSF46689">
    <property type="entry name" value="Homeodomain-like"/>
    <property type="match status" value="2"/>
</dbReference>
<keyword evidence="2" id="KW-0238">DNA-binding</keyword>
<evidence type="ECO:0000256" key="2">
    <source>
        <dbReference type="ARBA" id="ARBA00023125"/>
    </source>
</evidence>
<evidence type="ECO:0000313" key="6">
    <source>
        <dbReference type="EMBL" id="OSJ26537.1"/>
    </source>
</evidence>
<dbReference type="InterPro" id="IPR050204">
    <property type="entry name" value="AraC_XylS_family_regulators"/>
</dbReference>
<dbReference type="PROSITE" id="PS01124">
    <property type="entry name" value="HTH_ARAC_FAMILY_2"/>
    <property type="match status" value="1"/>
</dbReference>
<proteinExistence type="predicted"/>
<dbReference type="PROSITE" id="PS00041">
    <property type="entry name" value="HTH_ARAC_FAMILY_1"/>
    <property type="match status" value="1"/>
</dbReference>
<dbReference type="SMART" id="SM00342">
    <property type="entry name" value="HTH_ARAC"/>
    <property type="match status" value="1"/>
</dbReference>
<dbReference type="Gene3D" id="1.10.10.60">
    <property type="entry name" value="Homeodomain-like"/>
    <property type="match status" value="2"/>
</dbReference>
<dbReference type="InterPro" id="IPR009057">
    <property type="entry name" value="Homeodomain-like_sf"/>
</dbReference>
<dbReference type="PANTHER" id="PTHR46796">
    <property type="entry name" value="HTH-TYPE TRANSCRIPTIONAL ACTIVATOR RHAS-RELATED"/>
    <property type="match status" value="1"/>
</dbReference>
<feature type="domain" description="HTH araC/xylS-type" evidence="5">
    <location>
        <begin position="96"/>
        <end position="194"/>
    </location>
</feature>
<keyword evidence="3" id="KW-0804">Transcription</keyword>